<dbReference type="InterPro" id="IPR002156">
    <property type="entry name" value="RNaseH_domain"/>
</dbReference>
<accession>A0A834XFE0</accession>
<dbReference type="Proteomes" id="UP000634136">
    <property type="component" value="Unassembled WGS sequence"/>
</dbReference>
<name>A0A834XFE0_9FABA</name>
<evidence type="ECO:0000313" key="3">
    <source>
        <dbReference type="Proteomes" id="UP000634136"/>
    </source>
</evidence>
<keyword evidence="3" id="KW-1185">Reference proteome</keyword>
<sequence length="308" mass="35313">MSIKPNRGQGSDQWAWKEDHKGDVRVKGAYRFLMRPRWMLELRGMEIGAKCVWCNSEEESAYHVLAECDGIKSVWETARFDCSSRYDHASFLECLSVAANAWSAEQWCWATVYLYLIWEERNKRKFNNECTNLERMGTRVDRLIDEVQIANRRPTNIVEAPASFKWEKPARSEFKINVDNGVDCNGNGTIGGIARDDEGVVQGVFVEVVYITNDPILLKAMEIRLGVEMARDLGMERITVECDARLVVEMLETTCSNDSVLNSVCREILEVIVQFQYAKVRWIPRLCNSVADYLVKFMKNAPCIVLVS</sequence>
<dbReference type="GO" id="GO:0004523">
    <property type="term" value="F:RNA-DNA hybrid ribonuclease activity"/>
    <property type="evidence" value="ECO:0007669"/>
    <property type="project" value="InterPro"/>
</dbReference>
<evidence type="ECO:0000259" key="1">
    <source>
        <dbReference type="Pfam" id="PF13456"/>
    </source>
</evidence>
<protein>
    <submittedName>
        <fullName evidence="2">Zinc finger, CCHC-type</fullName>
    </submittedName>
</protein>
<dbReference type="PANTHER" id="PTHR47723">
    <property type="entry name" value="OS05G0353850 PROTEIN"/>
    <property type="match status" value="1"/>
</dbReference>
<dbReference type="InterPro" id="IPR044730">
    <property type="entry name" value="RNase_H-like_dom_plant"/>
</dbReference>
<dbReference type="InterPro" id="IPR012337">
    <property type="entry name" value="RNaseH-like_sf"/>
</dbReference>
<proteinExistence type="predicted"/>
<dbReference type="Pfam" id="PF13456">
    <property type="entry name" value="RVT_3"/>
    <property type="match status" value="1"/>
</dbReference>
<gene>
    <name evidence="2" type="ORF">G2W53_001173</name>
</gene>
<dbReference type="CDD" id="cd06222">
    <property type="entry name" value="RNase_H_like"/>
    <property type="match status" value="1"/>
</dbReference>
<dbReference type="EMBL" id="JAAIUW010000001">
    <property type="protein sequence ID" value="KAF7844268.1"/>
    <property type="molecule type" value="Genomic_DNA"/>
</dbReference>
<evidence type="ECO:0000313" key="2">
    <source>
        <dbReference type="EMBL" id="KAF7844268.1"/>
    </source>
</evidence>
<organism evidence="2 3">
    <name type="scientific">Senna tora</name>
    <dbReference type="NCBI Taxonomy" id="362788"/>
    <lineage>
        <taxon>Eukaryota</taxon>
        <taxon>Viridiplantae</taxon>
        <taxon>Streptophyta</taxon>
        <taxon>Embryophyta</taxon>
        <taxon>Tracheophyta</taxon>
        <taxon>Spermatophyta</taxon>
        <taxon>Magnoliopsida</taxon>
        <taxon>eudicotyledons</taxon>
        <taxon>Gunneridae</taxon>
        <taxon>Pentapetalae</taxon>
        <taxon>rosids</taxon>
        <taxon>fabids</taxon>
        <taxon>Fabales</taxon>
        <taxon>Fabaceae</taxon>
        <taxon>Caesalpinioideae</taxon>
        <taxon>Cassia clade</taxon>
        <taxon>Senna</taxon>
    </lineage>
</organism>
<comment type="caution">
    <text evidence="2">The sequence shown here is derived from an EMBL/GenBank/DDBJ whole genome shotgun (WGS) entry which is preliminary data.</text>
</comment>
<dbReference type="SUPFAM" id="SSF53098">
    <property type="entry name" value="Ribonuclease H-like"/>
    <property type="match status" value="1"/>
</dbReference>
<reference evidence="2" key="1">
    <citation type="submission" date="2020-09" db="EMBL/GenBank/DDBJ databases">
        <title>Genome-Enabled Discovery of Anthraquinone Biosynthesis in Senna tora.</title>
        <authorList>
            <person name="Kang S.-H."/>
            <person name="Pandey R.P."/>
            <person name="Lee C.-M."/>
            <person name="Sim J.-S."/>
            <person name="Jeong J.-T."/>
            <person name="Choi B.-S."/>
            <person name="Jung M."/>
            <person name="Ginzburg D."/>
            <person name="Zhao K."/>
            <person name="Won S.Y."/>
            <person name="Oh T.-J."/>
            <person name="Yu Y."/>
            <person name="Kim N.-H."/>
            <person name="Lee O.R."/>
            <person name="Lee T.-H."/>
            <person name="Bashyal P."/>
            <person name="Kim T.-S."/>
            <person name="Lee W.-H."/>
            <person name="Kawkins C."/>
            <person name="Kim C.-K."/>
            <person name="Kim J.S."/>
            <person name="Ahn B.O."/>
            <person name="Rhee S.Y."/>
            <person name="Sohng J.K."/>
        </authorList>
    </citation>
    <scope>NUCLEOTIDE SEQUENCE</scope>
    <source>
        <tissue evidence="2">Leaf</tissue>
    </source>
</reference>
<dbReference type="GO" id="GO:0003676">
    <property type="term" value="F:nucleic acid binding"/>
    <property type="evidence" value="ECO:0007669"/>
    <property type="project" value="InterPro"/>
</dbReference>
<dbReference type="PANTHER" id="PTHR47723:SF19">
    <property type="entry name" value="POLYNUCLEOTIDYL TRANSFERASE, RIBONUCLEASE H-LIKE SUPERFAMILY PROTEIN"/>
    <property type="match status" value="1"/>
</dbReference>
<dbReference type="InterPro" id="IPR053151">
    <property type="entry name" value="RNase_H-like"/>
</dbReference>
<dbReference type="InterPro" id="IPR036397">
    <property type="entry name" value="RNaseH_sf"/>
</dbReference>
<dbReference type="Gene3D" id="3.30.420.10">
    <property type="entry name" value="Ribonuclease H-like superfamily/Ribonuclease H"/>
    <property type="match status" value="1"/>
</dbReference>
<dbReference type="AlphaFoldDB" id="A0A834XFE0"/>
<feature type="domain" description="RNase H type-1" evidence="1">
    <location>
        <begin position="185"/>
        <end position="297"/>
    </location>
</feature>